<evidence type="ECO:0000313" key="10">
    <source>
        <dbReference type="Proteomes" id="UP000268059"/>
    </source>
</evidence>
<dbReference type="GO" id="GO:0008324">
    <property type="term" value="F:monoatomic cation transmembrane transporter activity"/>
    <property type="evidence" value="ECO:0007669"/>
    <property type="project" value="InterPro"/>
</dbReference>
<feature type="transmembrane region" description="Helical" evidence="8">
    <location>
        <begin position="365"/>
        <end position="387"/>
    </location>
</feature>
<keyword evidence="4 8" id="KW-0812">Transmembrane</keyword>
<dbReference type="KEGG" id="ebm:SG0102_07850"/>
<gene>
    <name evidence="9" type="ORF">SG0102_07850</name>
</gene>
<keyword evidence="5 8" id="KW-1133">Transmembrane helix</keyword>
<feature type="transmembrane region" description="Helical" evidence="8">
    <location>
        <begin position="136"/>
        <end position="159"/>
    </location>
</feature>
<evidence type="ECO:0000256" key="6">
    <source>
        <dbReference type="ARBA" id="ARBA00023065"/>
    </source>
</evidence>
<accession>A0A3G9JIU1</accession>
<feature type="transmembrane region" description="Helical" evidence="8">
    <location>
        <begin position="399"/>
        <end position="420"/>
    </location>
</feature>
<dbReference type="GO" id="GO:0030001">
    <property type="term" value="P:metal ion transport"/>
    <property type="evidence" value="ECO:0007669"/>
    <property type="project" value="UniProtKB-ARBA"/>
</dbReference>
<dbReference type="InParanoid" id="A0A3G9JIU1"/>
<dbReference type="PANTHER" id="PTHR32024">
    <property type="entry name" value="TRK SYSTEM POTASSIUM UPTAKE PROTEIN TRKG-RELATED"/>
    <property type="match status" value="1"/>
</dbReference>
<evidence type="ECO:0000256" key="5">
    <source>
        <dbReference type="ARBA" id="ARBA00022989"/>
    </source>
</evidence>
<proteinExistence type="predicted"/>
<evidence type="ECO:0000256" key="1">
    <source>
        <dbReference type="ARBA" id="ARBA00004651"/>
    </source>
</evidence>
<evidence type="ECO:0000256" key="3">
    <source>
        <dbReference type="ARBA" id="ARBA00022475"/>
    </source>
</evidence>
<dbReference type="OrthoDB" id="9810952at2"/>
<dbReference type="Proteomes" id="UP000268059">
    <property type="component" value="Chromosome"/>
</dbReference>
<sequence length="468" mass="51523">MIHTSVATSHKKKQIMSPTKLVALSFLAVIFVGSILLTMPFANKGAVKPYIDNLFVSVSAVCVTGLTPITLIDTYNVFGQIVVMILIQIGGLGFLTFLYLFYFMTRRQISLANKMVFQEALNQDNLQRLPRILKTIVIYTGVVEGIAAILWGIALAPQYNLPKTIYYGIWHAVSGFCNAGFDLLGSNSLIHYQNNFLINFVVCAEIILGGLGFLVVLDILDKIKRERSHDCRFSFKRVIHSLSLHSKLVLIMTPTLLIGGTILFFIFEFNNPKTIGHMSLGWKLGASFFQSTTTRTAGFATVSMYDLRSVTKMLMCILMFIGGSPASTAGGIKTVTFALVVLMLIAVYKGREEVTVLGRRVKKRIVLRAFSVFALGLTACVLGVMVLSISEPHLQLANIMMEVFSAFGTVGLSASVTPTLSVIGKIVIMILMYTGRIGPVSLILLFTRKSQNRASKEIRYPDEDVIVG</sequence>
<dbReference type="FunCoup" id="A0A3G9JIU1">
    <property type="interactions" value="212"/>
</dbReference>
<organism evidence="9 10">
    <name type="scientific">Intestinibaculum porci</name>
    <dbReference type="NCBI Taxonomy" id="2487118"/>
    <lineage>
        <taxon>Bacteria</taxon>
        <taxon>Bacillati</taxon>
        <taxon>Bacillota</taxon>
        <taxon>Erysipelotrichia</taxon>
        <taxon>Erysipelotrichales</taxon>
        <taxon>Erysipelotrichaceae</taxon>
        <taxon>Intestinibaculum</taxon>
    </lineage>
</organism>
<name>A0A3G9JIU1_9FIRM</name>
<evidence type="ECO:0000256" key="4">
    <source>
        <dbReference type="ARBA" id="ARBA00022692"/>
    </source>
</evidence>
<feature type="transmembrane region" description="Helical" evidence="8">
    <location>
        <begin position="314"/>
        <end position="345"/>
    </location>
</feature>
<keyword evidence="10" id="KW-1185">Reference proteome</keyword>
<feature type="transmembrane region" description="Helical" evidence="8">
    <location>
        <begin position="196"/>
        <end position="217"/>
    </location>
</feature>
<keyword evidence="7 8" id="KW-0472">Membrane</keyword>
<keyword evidence="2" id="KW-0813">Transport</keyword>
<evidence type="ECO:0000256" key="7">
    <source>
        <dbReference type="ARBA" id="ARBA00023136"/>
    </source>
</evidence>
<feature type="transmembrane region" description="Helical" evidence="8">
    <location>
        <begin position="78"/>
        <end position="102"/>
    </location>
</feature>
<dbReference type="GO" id="GO:0005886">
    <property type="term" value="C:plasma membrane"/>
    <property type="evidence" value="ECO:0007669"/>
    <property type="project" value="UniProtKB-SubCell"/>
</dbReference>
<evidence type="ECO:0000256" key="2">
    <source>
        <dbReference type="ARBA" id="ARBA00022448"/>
    </source>
</evidence>
<comment type="subcellular location">
    <subcellularLocation>
        <location evidence="1">Cell membrane</location>
        <topology evidence="1">Multi-pass membrane protein</topology>
    </subcellularLocation>
</comment>
<dbReference type="PANTHER" id="PTHR32024:SF1">
    <property type="entry name" value="KTR SYSTEM POTASSIUM UPTAKE PROTEIN B"/>
    <property type="match status" value="1"/>
</dbReference>
<dbReference type="EMBL" id="AP019309">
    <property type="protein sequence ID" value="BBH25851.1"/>
    <property type="molecule type" value="Genomic_DNA"/>
</dbReference>
<dbReference type="AlphaFoldDB" id="A0A3G9JIU1"/>
<protein>
    <submittedName>
        <fullName evidence="9">Potassium uptake protein, TrkH family</fullName>
    </submittedName>
</protein>
<evidence type="ECO:0000256" key="8">
    <source>
        <dbReference type="SAM" id="Phobius"/>
    </source>
</evidence>
<dbReference type="Pfam" id="PF02386">
    <property type="entry name" value="TrkH"/>
    <property type="match status" value="1"/>
</dbReference>
<keyword evidence="3" id="KW-1003">Cell membrane</keyword>
<keyword evidence="6" id="KW-0406">Ion transport</keyword>
<dbReference type="RefSeq" id="WP_125118763.1">
    <property type="nucleotide sequence ID" value="NZ_AP019309.1"/>
</dbReference>
<feature type="transmembrane region" description="Helical" evidence="8">
    <location>
        <begin position="21"/>
        <end position="42"/>
    </location>
</feature>
<feature type="transmembrane region" description="Helical" evidence="8">
    <location>
        <begin position="248"/>
        <end position="269"/>
    </location>
</feature>
<evidence type="ECO:0000313" key="9">
    <source>
        <dbReference type="EMBL" id="BBH25851.1"/>
    </source>
</evidence>
<dbReference type="InterPro" id="IPR003445">
    <property type="entry name" value="Cat_transpt"/>
</dbReference>
<reference evidence="9 10" key="1">
    <citation type="submission" date="2018-11" db="EMBL/GenBank/DDBJ databases">
        <title>Novel Erysipelotrichaceae bacterium isolated from small intestine of a swine.</title>
        <authorList>
            <person name="Kim J.S."/>
            <person name="Choe H."/>
            <person name="Lee Y.R."/>
            <person name="Kim K.M."/>
            <person name="Park D.S."/>
        </authorList>
    </citation>
    <scope>NUCLEOTIDE SEQUENCE [LARGE SCALE GENOMIC DNA]</scope>
    <source>
        <strain evidence="9 10">SG0102</strain>
    </source>
</reference>